<dbReference type="Proteomes" id="UP001497700">
    <property type="component" value="Unassembled WGS sequence"/>
</dbReference>
<comment type="caution">
    <text evidence="1">The sequence shown here is derived from an EMBL/GenBank/DDBJ whole genome shotgun (WGS) entry which is preliminary data.</text>
</comment>
<accession>A0ACB9Z3R8</accession>
<protein>
    <submittedName>
        <fullName evidence="1">Uncharacterized protein</fullName>
    </submittedName>
</protein>
<keyword evidence="2" id="KW-1185">Reference proteome</keyword>
<evidence type="ECO:0000313" key="1">
    <source>
        <dbReference type="EMBL" id="KAI4865888.1"/>
    </source>
</evidence>
<dbReference type="EMBL" id="MU393466">
    <property type="protein sequence ID" value="KAI4865888.1"/>
    <property type="molecule type" value="Genomic_DNA"/>
</dbReference>
<gene>
    <name evidence="1" type="ORF">F4820DRAFT_277844</name>
</gene>
<evidence type="ECO:0000313" key="2">
    <source>
        <dbReference type="Proteomes" id="UP001497700"/>
    </source>
</evidence>
<name>A0ACB9Z3R8_9PEZI</name>
<reference evidence="1 2" key="1">
    <citation type="journal article" date="2022" name="New Phytol.">
        <title>Ecological generalism drives hyperdiversity of secondary metabolite gene clusters in xylarialean endophytes.</title>
        <authorList>
            <person name="Franco M.E.E."/>
            <person name="Wisecaver J.H."/>
            <person name="Arnold A.E."/>
            <person name="Ju Y.M."/>
            <person name="Slot J.C."/>
            <person name="Ahrendt S."/>
            <person name="Moore L.P."/>
            <person name="Eastman K.E."/>
            <person name="Scott K."/>
            <person name="Konkel Z."/>
            <person name="Mondo S.J."/>
            <person name="Kuo A."/>
            <person name="Hayes R.D."/>
            <person name="Haridas S."/>
            <person name="Andreopoulos B."/>
            <person name="Riley R."/>
            <person name="LaButti K."/>
            <person name="Pangilinan J."/>
            <person name="Lipzen A."/>
            <person name="Amirebrahimi M."/>
            <person name="Yan J."/>
            <person name="Adam C."/>
            <person name="Keymanesh K."/>
            <person name="Ng V."/>
            <person name="Louie K."/>
            <person name="Northen T."/>
            <person name="Drula E."/>
            <person name="Henrissat B."/>
            <person name="Hsieh H.M."/>
            <person name="Youens-Clark K."/>
            <person name="Lutzoni F."/>
            <person name="Miadlikowska J."/>
            <person name="Eastwood D.C."/>
            <person name="Hamelin R.C."/>
            <person name="Grigoriev I.V."/>
            <person name="U'Ren J.M."/>
        </authorList>
    </citation>
    <scope>NUCLEOTIDE SEQUENCE [LARGE SCALE GENOMIC DNA]</scope>
    <source>
        <strain evidence="1 2">CBS 119005</strain>
    </source>
</reference>
<proteinExistence type="predicted"/>
<sequence>MSPTGETLTLMMGDHVTFPKGRRAAMKQQPSEVSRSYFPSASQPSPTSSSSSPLSSSPNSDSEDSLITPMTRASPMIGMNYPIPPLERQYSAPTEELDVARQLAKKPLPRSLHSSLQRAAVSARKPLVEDGETRARKLAAAKKELLALAGQI</sequence>
<organism evidence="1 2">
    <name type="scientific">Hypoxylon rubiginosum</name>
    <dbReference type="NCBI Taxonomy" id="110542"/>
    <lineage>
        <taxon>Eukaryota</taxon>
        <taxon>Fungi</taxon>
        <taxon>Dikarya</taxon>
        <taxon>Ascomycota</taxon>
        <taxon>Pezizomycotina</taxon>
        <taxon>Sordariomycetes</taxon>
        <taxon>Xylariomycetidae</taxon>
        <taxon>Xylariales</taxon>
        <taxon>Hypoxylaceae</taxon>
        <taxon>Hypoxylon</taxon>
    </lineage>
</organism>